<accession>A0AB35MKL3</accession>
<dbReference type="InterPro" id="IPR033469">
    <property type="entry name" value="CYTH-like_dom_sf"/>
</dbReference>
<dbReference type="Proteomes" id="UP001172756">
    <property type="component" value="Unassembled WGS sequence"/>
</dbReference>
<organism evidence="2 3">
    <name type="scientific">Demequina lignilytica</name>
    <dbReference type="NCBI Taxonomy" id="3051663"/>
    <lineage>
        <taxon>Bacteria</taxon>
        <taxon>Bacillati</taxon>
        <taxon>Actinomycetota</taxon>
        <taxon>Actinomycetes</taxon>
        <taxon>Micrococcales</taxon>
        <taxon>Demequinaceae</taxon>
        <taxon>Demequina</taxon>
    </lineage>
</organism>
<dbReference type="Gene3D" id="3.20.100.30">
    <property type="entry name" value="VTC, catalytic tunnel domain"/>
    <property type="match status" value="1"/>
</dbReference>
<name>A0AB35MKL3_9MICO</name>
<dbReference type="RefSeq" id="WP_301160884.1">
    <property type="nucleotide sequence ID" value="NZ_JAUHQB010000010.1"/>
</dbReference>
<evidence type="ECO:0000313" key="2">
    <source>
        <dbReference type="EMBL" id="MDN4484261.1"/>
    </source>
</evidence>
<dbReference type="GO" id="GO:0006799">
    <property type="term" value="P:polyphosphate biosynthetic process"/>
    <property type="evidence" value="ECO:0007669"/>
    <property type="project" value="UniProtKB-ARBA"/>
</dbReference>
<dbReference type="InterPro" id="IPR018966">
    <property type="entry name" value="VTC_domain"/>
</dbReference>
<dbReference type="InterPro" id="IPR042267">
    <property type="entry name" value="VTC_sf"/>
</dbReference>
<dbReference type="CDD" id="cd07750">
    <property type="entry name" value="PolyPPase_VTC_like"/>
    <property type="match status" value="1"/>
</dbReference>
<gene>
    <name evidence="2" type="ORF">QQ002_11980</name>
</gene>
<protein>
    <submittedName>
        <fullName evidence="2">Polyphosphate polymerase domain-containing protein</fullName>
    </submittedName>
</protein>
<reference evidence="2 3" key="1">
    <citation type="submission" date="2023-06" db="EMBL/GenBank/DDBJ databases">
        <title>SYSU T0a273.</title>
        <authorList>
            <person name="Gao L."/>
            <person name="Fang B.-Z."/>
            <person name="Li W.-J."/>
        </authorList>
    </citation>
    <scope>NUCLEOTIDE SEQUENCE [LARGE SCALE GENOMIC DNA]</scope>
    <source>
        <strain evidence="2 3">SYSU T0a273</strain>
    </source>
</reference>
<evidence type="ECO:0000313" key="3">
    <source>
        <dbReference type="Proteomes" id="UP001172756"/>
    </source>
</evidence>
<dbReference type="Pfam" id="PF09359">
    <property type="entry name" value="VTC"/>
    <property type="match status" value="1"/>
</dbReference>
<dbReference type="AlphaFoldDB" id="A0AB35MKL3"/>
<feature type="domain" description="VTC" evidence="1">
    <location>
        <begin position="29"/>
        <end position="231"/>
    </location>
</feature>
<dbReference type="SUPFAM" id="SSF55154">
    <property type="entry name" value="CYTH-like phosphatases"/>
    <property type="match status" value="1"/>
</dbReference>
<dbReference type="EMBL" id="JAUHQB010000010">
    <property type="protein sequence ID" value="MDN4484261.1"/>
    <property type="molecule type" value="Genomic_DNA"/>
</dbReference>
<proteinExistence type="predicted"/>
<evidence type="ECO:0000259" key="1">
    <source>
        <dbReference type="Pfam" id="PF09359"/>
    </source>
</evidence>
<comment type="caution">
    <text evidence="2">The sequence shown here is derived from an EMBL/GenBank/DDBJ whole genome shotgun (WGS) entry which is preliminary data.</text>
</comment>
<sequence length="259" mass="28587">MTRGWTSRLGTLPAVSLEQIDSEAGLQTRVDRKYIVDPETWSQVLGSLDGVRVLEIDGARIFRYSSVYYDTPELHSYTAAARKRPSRYKVRTREYLDTGSRAIEVKLRSGKGETVKHRAWLQDDAVAEGPLAGEARAFVASFPSVASAVDHLEPVLRTSYERATLLTPDGRITIDRAVTGTAVDGRAVDFGDRLIVETKSALRAGAVDRALWARGIRPSRVSKYCTTLAALRPELPANRWARTLRRHLPTLDPAIAAGS</sequence>